<evidence type="ECO:0000313" key="4">
    <source>
        <dbReference type="Proteomes" id="UP000029736"/>
    </source>
</evidence>
<accession>A0A098S2H3</accession>
<feature type="chain" id="PRO_5001939714" description="GP-PDE domain-containing protein" evidence="1">
    <location>
        <begin position="19"/>
        <end position="297"/>
    </location>
</feature>
<dbReference type="GO" id="GO:0005886">
    <property type="term" value="C:plasma membrane"/>
    <property type="evidence" value="ECO:0007669"/>
    <property type="project" value="TreeGrafter"/>
</dbReference>
<dbReference type="PANTHER" id="PTHR46320:SF1">
    <property type="entry name" value="GLYCEROPHOSPHODIESTER PHOSPHODIESTERASE 1"/>
    <property type="match status" value="1"/>
</dbReference>
<sequence>MRTLLICVGLLLLAPALGGQKMSNPSFDLSSVVYEQRIPSTPVASVKHSVSRPLISAHRGGRFIAGYPENALETFQFVAKQAPVIVECDVNMSVDSVLFLLHDNTLNRTTTGYGPAQETLWSEIHDLFLKDDYGTVTRYHPPSLEEVLHWAGRGYQVTLDVKRGVPVEIVVKTVRNMGAIDYASVITYNYEDALRAYLEDPRIKISVSIRNEEELKRYIDGPFNLKNLMAFTGLTERPASFYRQLKDAGITVIIGTIGNLDQSATAKGDRVYHQLYKAGADILATDRPLAVHKAFLD</sequence>
<protein>
    <recommendedName>
        <fullName evidence="2">GP-PDE domain-containing protein</fullName>
    </recommendedName>
</protein>
<gene>
    <name evidence="3" type="ORF">IX84_25760</name>
</gene>
<dbReference type="GO" id="GO:0008889">
    <property type="term" value="F:glycerophosphodiester phosphodiesterase activity"/>
    <property type="evidence" value="ECO:0007669"/>
    <property type="project" value="TreeGrafter"/>
</dbReference>
<feature type="signal peptide" evidence="1">
    <location>
        <begin position="1"/>
        <end position="18"/>
    </location>
</feature>
<evidence type="ECO:0000256" key="1">
    <source>
        <dbReference type="SAM" id="SignalP"/>
    </source>
</evidence>
<dbReference type="Pfam" id="PF03009">
    <property type="entry name" value="GDPD"/>
    <property type="match status" value="1"/>
</dbReference>
<comment type="caution">
    <text evidence="3">The sequence shown here is derived from an EMBL/GenBank/DDBJ whole genome shotgun (WGS) entry which is preliminary data.</text>
</comment>
<evidence type="ECO:0000313" key="3">
    <source>
        <dbReference type="EMBL" id="KGE86003.1"/>
    </source>
</evidence>
<name>A0A098S2H3_9BACT</name>
<dbReference type="OrthoDB" id="384721at2"/>
<dbReference type="InterPro" id="IPR017946">
    <property type="entry name" value="PLC-like_Pdiesterase_TIM-brl"/>
</dbReference>
<dbReference type="GO" id="GO:0006644">
    <property type="term" value="P:phospholipid metabolic process"/>
    <property type="evidence" value="ECO:0007669"/>
    <property type="project" value="TreeGrafter"/>
</dbReference>
<reference evidence="3 4" key="1">
    <citation type="journal article" date="2014" name="Int. J. Syst. Evol. Microbiol.">
        <title>Phaeodactylibacter xiamenensis gen. nov., sp. nov., a member of the family Saprospiraceae isolated from the marine alga Phaeodactylum tricornutum.</title>
        <authorList>
            <person name="Chen Z.Jr."/>
            <person name="Lei X."/>
            <person name="Lai Q."/>
            <person name="Li Y."/>
            <person name="Zhang B."/>
            <person name="Zhang J."/>
            <person name="Zhang H."/>
            <person name="Yang L."/>
            <person name="Zheng W."/>
            <person name="Tian Y."/>
            <person name="Yu Z."/>
            <person name="Xu H.Jr."/>
            <person name="Zheng T."/>
        </authorList>
    </citation>
    <scope>NUCLEOTIDE SEQUENCE [LARGE SCALE GENOMIC DNA]</scope>
    <source>
        <strain evidence="3 4">KD52</strain>
    </source>
</reference>
<feature type="domain" description="GP-PDE" evidence="2">
    <location>
        <begin position="53"/>
        <end position="295"/>
    </location>
</feature>
<dbReference type="Gene3D" id="3.20.20.190">
    <property type="entry name" value="Phosphatidylinositol (PI) phosphodiesterase"/>
    <property type="match status" value="1"/>
</dbReference>
<proteinExistence type="predicted"/>
<dbReference type="STRING" id="1524460.IX84_25760"/>
<dbReference type="PROSITE" id="PS51704">
    <property type="entry name" value="GP_PDE"/>
    <property type="match status" value="1"/>
</dbReference>
<dbReference type="Proteomes" id="UP000029736">
    <property type="component" value="Unassembled WGS sequence"/>
</dbReference>
<keyword evidence="4" id="KW-1185">Reference proteome</keyword>
<keyword evidence="1" id="KW-0732">Signal</keyword>
<dbReference type="RefSeq" id="WP_044227127.1">
    <property type="nucleotide sequence ID" value="NZ_JBKAGJ010000003.1"/>
</dbReference>
<dbReference type="GO" id="GO:0070291">
    <property type="term" value="P:N-acylethanolamine metabolic process"/>
    <property type="evidence" value="ECO:0007669"/>
    <property type="project" value="TreeGrafter"/>
</dbReference>
<organism evidence="3 4">
    <name type="scientific">Phaeodactylibacter xiamenensis</name>
    <dbReference type="NCBI Taxonomy" id="1524460"/>
    <lineage>
        <taxon>Bacteria</taxon>
        <taxon>Pseudomonadati</taxon>
        <taxon>Bacteroidota</taxon>
        <taxon>Saprospiria</taxon>
        <taxon>Saprospirales</taxon>
        <taxon>Haliscomenobacteraceae</taxon>
        <taxon>Phaeodactylibacter</taxon>
    </lineage>
</organism>
<dbReference type="AlphaFoldDB" id="A0A098S2H3"/>
<dbReference type="SUPFAM" id="SSF51695">
    <property type="entry name" value="PLC-like phosphodiesterases"/>
    <property type="match status" value="1"/>
</dbReference>
<evidence type="ECO:0000259" key="2">
    <source>
        <dbReference type="PROSITE" id="PS51704"/>
    </source>
</evidence>
<dbReference type="InterPro" id="IPR030395">
    <property type="entry name" value="GP_PDE_dom"/>
</dbReference>
<dbReference type="EMBL" id="JPOS01000083">
    <property type="protein sequence ID" value="KGE86003.1"/>
    <property type="molecule type" value="Genomic_DNA"/>
</dbReference>
<dbReference type="GO" id="GO:0006580">
    <property type="term" value="P:ethanolamine metabolic process"/>
    <property type="evidence" value="ECO:0007669"/>
    <property type="project" value="TreeGrafter"/>
</dbReference>
<dbReference type="PANTHER" id="PTHR46320">
    <property type="entry name" value="GLYCEROPHOSPHODIESTER PHOSPHODIESTERASE 1"/>
    <property type="match status" value="1"/>
</dbReference>
<dbReference type="CDD" id="cd08566">
    <property type="entry name" value="GDPD_AtGDE_like"/>
    <property type="match status" value="1"/>
</dbReference>